<evidence type="ECO:0000256" key="3">
    <source>
        <dbReference type="ARBA" id="ARBA00022475"/>
    </source>
</evidence>
<feature type="transmembrane region" description="Helical" evidence="7">
    <location>
        <begin position="24"/>
        <end position="43"/>
    </location>
</feature>
<evidence type="ECO:0000313" key="8">
    <source>
        <dbReference type="EMBL" id="SVA27994.1"/>
    </source>
</evidence>
<evidence type="ECO:0000256" key="7">
    <source>
        <dbReference type="SAM" id="Phobius"/>
    </source>
</evidence>
<dbReference type="Pfam" id="PF04066">
    <property type="entry name" value="MrpF_PhaF"/>
    <property type="match status" value="1"/>
</dbReference>
<accession>A0A381UJ52</accession>
<evidence type="ECO:0008006" key="9">
    <source>
        <dbReference type="Google" id="ProtNLM"/>
    </source>
</evidence>
<dbReference type="EMBL" id="UINC01006517">
    <property type="protein sequence ID" value="SVA27994.1"/>
    <property type="molecule type" value="Genomic_DNA"/>
</dbReference>
<dbReference type="GO" id="GO:0015385">
    <property type="term" value="F:sodium:proton antiporter activity"/>
    <property type="evidence" value="ECO:0007669"/>
    <property type="project" value="TreeGrafter"/>
</dbReference>
<comment type="subcellular location">
    <subcellularLocation>
        <location evidence="1">Cell membrane</location>
        <topology evidence="1">Multi-pass membrane protein</topology>
    </subcellularLocation>
</comment>
<name>A0A381UJ52_9ZZZZ</name>
<evidence type="ECO:0000256" key="6">
    <source>
        <dbReference type="ARBA" id="ARBA00023136"/>
    </source>
</evidence>
<dbReference type="PANTHER" id="PTHR34702">
    <property type="entry name" value="NA(+)/H(+) ANTIPORTER SUBUNIT F1"/>
    <property type="match status" value="1"/>
</dbReference>
<keyword evidence="4 7" id="KW-0812">Transmembrane</keyword>
<evidence type="ECO:0000256" key="1">
    <source>
        <dbReference type="ARBA" id="ARBA00004651"/>
    </source>
</evidence>
<evidence type="ECO:0000256" key="4">
    <source>
        <dbReference type="ARBA" id="ARBA00022692"/>
    </source>
</evidence>
<gene>
    <name evidence="8" type="ORF">METZ01_LOCUS80848</name>
</gene>
<dbReference type="GO" id="GO:0005886">
    <property type="term" value="C:plasma membrane"/>
    <property type="evidence" value="ECO:0007669"/>
    <property type="project" value="UniProtKB-SubCell"/>
</dbReference>
<dbReference type="AlphaFoldDB" id="A0A381UJ52"/>
<proteinExistence type="predicted"/>
<keyword evidence="3" id="KW-1003">Cell membrane</keyword>
<reference evidence="8" key="1">
    <citation type="submission" date="2018-05" db="EMBL/GenBank/DDBJ databases">
        <authorList>
            <person name="Lanie J.A."/>
            <person name="Ng W.-L."/>
            <person name="Kazmierczak K.M."/>
            <person name="Andrzejewski T.M."/>
            <person name="Davidsen T.M."/>
            <person name="Wayne K.J."/>
            <person name="Tettelin H."/>
            <person name="Glass J.I."/>
            <person name="Rusch D."/>
            <person name="Podicherti R."/>
            <person name="Tsui H.-C.T."/>
            <person name="Winkler M.E."/>
        </authorList>
    </citation>
    <scope>NUCLEOTIDE SEQUENCE</scope>
</reference>
<keyword evidence="5 7" id="KW-1133">Transmembrane helix</keyword>
<dbReference type="PANTHER" id="PTHR34702:SF1">
    <property type="entry name" value="NA(+)_H(+) ANTIPORTER SUBUNIT F"/>
    <property type="match status" value="1"/>
</dbReference>
<organism evidence="8">
    <name type="scientific">marine metagenome</name>
    <dbReference type="NCBI Taxonomy" id="408172"/>
    <lineage>
        <taxon>unclassified sequences</taxon>
        <taxon>metagenomes</taxon>
        <taxon>ecological metagenomes</taxon>
    </lineage>
</organism>
<protein>
    <recommendedName>
        <fullName evidence="9">PH regulation protein F</fullName>
    </recommendedName>
</protein>
<sequence>MIGLMLLVLVRAFKGPTVIDRLVAINVIGTKSIVLLLFAGILFGQLEMFVDIALGYGLLNYIVSIAASRYYQHRRCLEPTHTANGGQPSRWKS</sequence>
<dbReference type="InterPro" id="IPR007208">
    <property type="entry name" value="MrpF/PhaF-like"/>
</dbReference>
<evidence type="ECO:0000256" key="2">
    <source>
        <dbReference type="ARBA" id="ARBA00022448"/>
    </source>
</evidence>
<feature type="transmembrane region" description="Helical" evidence="7">
    <location>
        <begin position="50"/>
        <end position="71"/>
    </location>
</feature>
<keyword evidence="2" id="KW-0813">Transport</keyword>
<keyword evidence="6 7" id="KW-0472">Membrane</keyword>
<evidence type="ECO:0000256" key="5">
    <source>
        <dbReference type="ARBA" id="ARBA00022989"/>
    </source>
</evidence>